<evidence type="ECO:0000256" key="1">
    <source>
        <dbReference type="SAM" id="MobiDB-lite"/>
    </source>
</evidence>
<keyword evidence="3" id="KW-1185">Reference proteome</keyword>
<dbReference type="EMBL" id="CAAALY010108925">
    <property type="protein sequence ID" value="VEL30051.1"/>
    <property type="molecule type" value="Genomic_DNA"/>
</dbReference>
<feature type="region of interest" description="Disordered" evidence="1">
    <location>
        <begin position="210"/>
        <end position="237"/>
    </location>
</feature>
<proteinExistence type="predicted"/>
<accession>A0A448X7H6</accession>
<feature type="region of interest" description="Disordered" evidence="1">
    <location>
        <begin position="26"/>
        <end position="65"/>
    </location>
</feature>
<feature type="compositionally biased region" description="Low complexity" evidence="1">
    <location>
        <begin position="218"/>
        <end position="227"/>
    </location>
</feature>
<evidence type="ECO:0000313" key="2">
    <source>
        <dbReference type="EMBL" id="VEL30051.1"/>
    </source>
</evidence>
<comment type="caution">
    <text evidence="2">The sequence shown here is derived from an EMBL/GenBank/DDBJ whole genome shotgun (WGS) entry which is preliminary data.</text>
</comment>
<protein>
    <submittedName>
        <fullName evidence="2">Uncharacterized protein</fullName>
    </submittedName>
</protein>
<dbReference type="AlphaFoldDB" id="A0A448X7H6"/>
<feature type="region of interest" description="Disordered" evidence="1">
    <location>
        <begin position="128"/>
        <end position="149"/>
    </location>
</feature>
<feature type="compositionally biased region" description="Polar residues" evidence="1">
    <location>
        <begin position="137"/>
        <end position="149"/>
    </location>
</feature>
<name>A0A448X7H6_9PLAT</name>
<reference evidence="2" key="1">
    <citation type="submission" date="2018-11" db="EMBL/GenBank/DDBJ databases">
        <authorList>
            <consortium name="Pathogen Informatics"/>
        </authorList>
    </citation>
    <scope>NUCLEOTIDE SEQUENCE</scope>
</reference>
<gene>
    <name evidence="2" type="ORF">PXEA_LOCUS23491</name>
</gene>
<evidence type="ECO:0000313" key="3">
    <source>
        <dbReference type="Proteomes" id="UP000784294"/>
    </source>
</evidence>
<dbReference type="Proteomes" id="UP000784294">
    <property type="component" value="Unassembled WGS sequence"/>
</dbReference>
<sequence length="275" mass="30324">MPATVLRTLSNQNLRLRQLHPSATPAAAGHFNHLSSSVPRPPIPSTTKNVKATATGRPHPCRMSANRPARARLGCPAQARSMHMQKRVPLNQVRCPPDNSYVATTPLVKMTPSSQNGVASHTDAVMSPDSIHAREGPSTNPASKKRASPTNCALVSAPLRRLPAPCHILPVSVTPVTTAWSHSHIYGHAQNMLRVALQPHMHTHHFHHYHHHHHHQQQRQLQQQNSQVSHLTCHGQRRAQIAKPQHIPLDSQAPTVLPQPQNVLRQSVSTDCLCQ</sequence>
<organism evidence="2 3">
    <name type="scientific">Protopolystoma xenopodis</name>
    <dbReference type="NCBI Taxonomy" id="117903"/>
    <lineage>
        <taxon>Eukaryota</taxon>
        <taxon>Metazoa</taxon>
        <taxon>Spiralia</taxon>
        <taxon>Lophotrochozoa</taxon>
        <taxon>Platyhelminthes</taxon>
        <taxon>Monogenea</taxon>
        <taxon>Polyopisthocotylea</taxon>
        <taxon>Polystomatidea</taxon>
        <taxon>Polystomatidae</taxon>
        <taxon>Protopolystoma</taxon>
    </lineage>
</organism>